<comment type="subunit">
    <text evidence="7">Homodimer.</text>
</comment>
<dbReference type="Gene3D" id="3.30.420.40">
    <property type="match status" value="2"/>
</dbReference>
<dbReference type="PRINTS" id="PR00789">
    <property type="entry name" value="OSIALOPTASE"/>
</dbReference>
<dbReference type="VEuPathDB" id="FungiDB:GVI51_L07271"/>
<evidence type="ECO:0000256" key="6">
    <source>
        <dbReference type="ARBA" id="ARBA00048117"/>
    </source>
</evidence>
<evidence type="ECO:0000313" key="11">
    <source>
        <dbReference type="Proteomes" id="UP000054886"/>
    </source>
</evidence>
<dbReference type="GO" id="GO:0072670">
    <property type="term" value="P:mitochondrial tRNA threonylcarbamoyladenosine modification"/>
    <property type="evidence" value="ECO:0007669"/>
    <property type="project" value="EnsemblFungi"/>
</dbReference>
<keyword evidence="7" id="KW-0496">Mitochondrion</keyword>
<dbReference type="SUPFAM" id="SSF53067">
    <property type="entry name" value="Actin-like ATPase domain"/>
    <property type="match status" value="2"/>
</dbReference>
<gene>
    <name evidence="7" type="primary">QRI7</name>
    <name evidence="10" type="ORF">AO440_005138</name>
    <name evidence="9" type="ORF">AO440_005397</name>
</gene>
<comment type="similarity">
    <text evidence="7">Belongs to the KAE1 / TsaD family.</text>
</comment>
<dbReference type="EMBL" id="LLZZ01000167">
    <property type="protein sequence ID" value="KTA96797.1"/>
    <property type="molecule type" value="Genomic_DNA"/>
</dbReference>
<dbReference type="InterPro" id="IPR000905">
    <property type="entry name" value="Gcp-like_dom"/>
</dbReference>
<comment type="cofactor">
    <cofactor evidence="7">
        <name>a divalent metal cation</name>
        <dbReference type="ChEBI" id="CHEBI:60240"/>
    </cofactor>
    <text evidence="7">Binds 1 divalent metal cation per subunit.</text>
</comment>
<evidence type="ECO:0000256" key="4">
    <source>
        <dbReference type="ARBA" id="ARBA00022723"/>
    </source>
</evidence>
<evidence type="ECO:0000256" key="2">
    <source>
        <dbReference type="ARBA" id="ARBA00022679"/>
    </source>
</evidence>
<dbReference type="HAMAP" id="MF_01445">
    <property type="entry name" value="TsaD"/>
    <property type="match status" value="1"/>
</dbReference>
<dbReference type="GO" id="GO:0061711">
    <property type="term" value="F:tRNA N(6)-L-threonylcarbamoyladenine synthase activity"/>
    <property type="evidence" value="ECO:0007669"/>
    <property type="project" value="UniProtKB-EC"/>
</dbReference>
<dbReference type="EMBL" id="LLZZ01000153">
    <property type="protein sequence ID" value="KTA98410.1"/>
    <property type="molecule type" value="Genomic_DNA"/>
</dbReference>
<evidence type="ECO:0000256" key="1">
    <source>
        <dbReference type="ARBA" id="ARBA00012156"/>
    </source>
</evidence>
<accession>A0A0W0CFT8</accession>
<dbReference type="PANTHER" id="PTHR11735:SF6">
    <property type="entry name" value="TRNA N6-ADENOSINE THREONYLCARBAMOYLTRANSFERASE, MITOCHONDRIAL"/>
    <property type="match status" value="1"/>
</dbReference>
<keyword evidence="2 7" id="KW-0808">Transferase</keyword>
<dbReference type="GO" id="GO:0046872">
    <property type="term" value="F:metal ion binding"/>
    <property type="evidence" value="ECO:0007669"/>
    <property type="project" value="UniProtKB-KW"/>
</dbReference>
<keyword evidence="3 7" id="KW-0819">tRNA processing</keyword>
<dbReference type="GO" id="GO:0008252">
    <property type="term" value="F:nucleotidase activity"/>
    <property type="evidence" value="ECO:0007669"/>
    <property type="project" value="EnsemblFungi"/>
</dbReference>
<dbReference type="GO" id="GO:0005759">
    <property type="term" value="C:mitochondrial matrix"/>
    <property type="evidence" value="ECO:0007669"/>
    <property type="project" value="EnsemblFungi"/>
</dbReference>
<dbReference type="VEuPathDB" id="FungiDB:GWK60_L07821"/>
<dbReference type="NCBIfam" id="TIGR00329">
    <property type="entry name" value="gcp_kae1"/>
    <property type="match status" value="1"/>
</dbReference>
<comment type="caution">
    <text evidence="10">The sequence shown here is derived from an EMBL/GenBank/DDBJ whole genome shotgun (WGS) entry which is preliminary data.</text>
</comment>
<dbReference type="AlphaFoldDB" id="A0A0W0CFT8"/>
<keyword evidence="5 7" id="KW-0012">Acyltransferase</keyword>
<evidence type="ECO:0000259" key="8">
    <source>
        <dbReference type="Pfam" id="PF00814"/>
    </source>
</evidence>
<organism evidence="10 11">
    <name type="scientific">Candida glabrata</name>
    <name type="common">Yeast</name>
    <name type="synonym">Torulopsis glabrata</name>
    <dbReference type="NCBI Taxonomy" id="5478"/>
    <lineage>
        <taxon>Eukaryota</taxon>
        <taxon>Fungi</taxon>
        <taxon>Dikarya</taxon>
        <taxon>Ascomycota</taxon>
        <taxon>Saccharomycotina</taxon>
        <taxon>Saccharomycetes</taxon>
        <taxon>Saccharomycetales</taxon>
        <taxon>Saccharomycetaceae</taxon>
        <taxon>Nakaseomyces</taxon>
    </lineage>
</organism>
<feature type="domain" description="Gcp-like" evidence="8">
    <location>
        <begin position="63"/>
        <end position="356"/>
    </location>
</feature>
<dbReference type="Pfam" id="PF00814">
    <property type="entry name" value="TsaD"/>
    <property type="match status" value="1"/>
</dbReference>
<comment type="function">
    <text evidence="7">Required for the formation of a threonylcarbamoyl group on adenosine at position 37 (t(6)A37) in mitochondrial tRNAs that read codons beginning with adenine. Probably involved in the transfer of the threonylcarbamoyl moiety of threonylcarbamoyl-AMP (TC-AMP) to the N6 group of A37. Involved in mitochondrial genome maintenance.</text>
</comment>
<dbReference type="InterPro" id="IPR017860">
    <property type="entry name" value="Peptidase_M22_CS"/>
</dbReference>
<name>A0A0W0CFT8_CANGB</name>
<proteinExistence type="inferred from homology"/>
<dbReference type="PROSITE" id="PS01016">
    <property type="entry name" value="GLYCOPROTEASE"/>
    <property type="match status" value="1"/>
</dbReference>
<dbReference type="InterPro" id="IPR022450">
    <property type="entry name" value="TsaD"/>
</dbReference>
<sequence length="395" mass="43770">MMLSTSWRSTGNLTRSLPLRINRFYKVLAIETSCDDTCVSILDRFAETQPPRVLVNLKSTLNSSEYGGIIPTMAHEHHQMKIGSLVQEALTAHKCTSPKENPSIDLICVTRGPGMTGSLSAGLTFAKGLSVGLNKPLIGVHHMLGHLLIPRMASNGSAPEYPFISLLVSGGHSMLVLSESIDKHEILCNTLDIAIGDSLDKCGRELGFKGNMIAKEMDAFINEDKNDVDHNCILEKLPNPLHGPNNAHVQAFSFSPFVSVIKDNIQNYNNLTDAQLRSMSIQIQNAVFKHLITKIQYVVKKNADKLKNVTGFVCSGGVSGNPTLRETLERELASRFQNFYYPRNDLCTDNSIMIGWAGIEIYEKLGLISDYSITPIRQWPMNELLTVSGWKKRIL</sequence>
<dbReference type="EC" id="2.3.1.234" evidence="1"/>
<evidence type="ECO:0000313" key="9">
    <source>
        <dbReference type="EMBL" id="KTA96797.1"/>
    </source>
</evidence>
<dbReference type="VEuPathDB" id="FungiDB:CAGL0L07392g"/>
<dbReference type="GO" id="GO:0000049">
    <property type="term" value="F:tRNA binding"/>
    <property type="evidence" value="ECO:0007669"/>
    <property type="project" value="EnsemblFungi"/>
</dbReference>
<dbReference type="OMA" id="NAAMIGC"/>
<dbReference type="InterPro" id="IPR043129">
    <property type="entry name" value="ATPase_NBD"/>
</dbReference>
<dbReference type="InterPro" id="IPR017861">
    <property type="entry name" value="KAE1/TsaD"/>
</dbReference>
<evidence type="ECO:0000256" key="3">
    <source>
        <dbReference type="ARBA" id="ARBA00022694"/>
    </source>
</evidence>
<comment type="subcellular location">
    <subcellularLocation>
        <location evidence="7">Mitochondrion</location>
    </subcellularLocation>
</comment>
<keyword evidence="4 7" id="KW-0479">Metal-binding</keyword>
<evidence type="ECO:0000256" key="7">
    <source>
        <dbReference type="HAMAP-Rule" id="MF_03179"/>
    </source>
</evidence>
<dbReference type="Proteomes" id="UP000054886">
    <property type="component" value="Unassembled WGS sequence"/>
</dbReference>
<reference evidence="10 11" key="1">
    <citation type="submission" date="2015-10" db="EMBL/GenBank/DDBJ databases">
        <title>Draft genomes sequences of Candida glabrata isolates 1A, 1B, 2A, 2B, 3A and 3B.</title>
        <authorList>
            <person name="Haavelsrud O.E."/>
            <person name="Gaustad P."/>
        </authorList>
    </citation>
    <scope>NUCLEOTIDE SEQUENCE [LARGE SCALE GENOMIC DNA]</scope>
    <source>
        <strain evidence="10">910700640</strain>
    </source>
</reference>
<protein>
    <recommendedName>
        <fullName evidence="1">N(6)-L-threonylcarbamoyladenine synthase</fullName>
        <ecNumber evidence="1">2.3.1.234</ecNumber>
    </recommendedName>
</protein>
<evidence type="ECO:0000256" key="5">
    <source>
        <dbReference type="ARBA" id="ARBA00023315"/>
    </source>
</evidence>
<comment type="catalytic activity">
    <reaction evidence="6 7">
        <text>L-threonylcarbamoyladenylate + adenosine(37) in tRNA = N(6)-L-threonylcarbamoyladenosine(37) in tRNA + AMP + H(+)</text>
        <dbReference type="Rhea" id="RHEA:37059"/>
        <dbReference type="Rhea" id="RHEA-COMP:10162"/>
        <dbReference type="Rhea" id="RHEA-COMP:10163"/>
        <dbReference type="ChEBI" id="CHEBI:15378"/>
        <dbReference type="ChEBI" id="CHEBI:73682"/>
        <dbReference type="ChEBI" id="CHEBI:74411"/>
        <dbReference type="ChEBI" id="CHEBI:74418"/>
        <dbReference type="ChEBI" id="CHEBI:456215"/>
        <dbReference type="EC" id="2.3.1.234"/>
    </reaction>
</comment>
<dbReference type="PANTHER" id="PTHR11735">
    <property type="entry name" value="TRNA N6-ADENOSINE THREONYLCARBAMOYLTRANSFERASE"/>
    <property type="match status" value="1"/>
</dbReference>
<evidence type="ECO:0000313" key="10">
    <source>
        <dbReference type="EMBL" id="KTA98410.1"/>
    </source>
</evidence>
<dbReference type="VEuPathDB" id="FungiDB:B1J91_L07392g"/>